<dbReference type="Proteomes" id="UP000189810">
    <property type="component" value="Chromosome I"/>
</dbReference>
<keyword evidence="1" id="KW-0547">Nucleotide-binding</keyword>
<dbReference type="PANTHER" id="PTHR13748:SF62">
    <property type="entry name" value="COBW DOMAIN-CONTAINING PROTEIN"/>
    <property type="match status" value="1"/>
</dbReference>
<dbReference type="Gene3D" id="3.30.1220.10">
    <property type="entry name" value="CobW-like, C-terminal domain"/>
    <property type="match status" value="1"/>
</dbReference>
<protein>
    <submittedName>
        <fullName evidence="9">GTPase, G3E family</fullName>
    </submittedName>
</protein>
<comment type="function">
    <text evidence="5">Zinc chaperone that directly transfers zinc cofactor to target proteins, thereby activating them. Zinc is transferred from the CXCC motif in the GTPase domain to the zinc binding site in target proteins in a process requiring GTP hydrolysis.</text>
</comment>
<dbReference type="GO" id="GO:0005737">
    <property type="term" value="C:cytoplasm"/>
    <property type="evidence" value="ECO:0007669"/>
    <property type="project" value="TreeGrafter"/>
</dbReference>
<sequence>MLPSFVVTGFLGSGKTTFLINSVRRHFEGRRVAIVVNELGEVGVDGKILQGIYSDVMEIAEGCICCSLHAEFQKALSEIKEKFNPEILFVETSGAAEPFPVMLSLQSLGCSVEGVACIVDSKNFLEYKDDPVAKHQIGSSNILILNKIDLVSQDQLKQVEDEVLNVWRQNQLRNYFTGEPLFRSPPRIYRASHGVVPKEVFEGVYPLEELTAIPHHHDHDHSHQRKDIVYIEEEIDYEKLMEILEDLTKKAIRVKGIVRVKDSPYPLIVNYSFGLLDISELNHYSGPSFLITINSGT</sequence>
<evidence type="ECO:0000256" key="1">
    <source>
        <dbReference type="ARBA" id="ARBA00022741"/>
    </source>
</evidence>
<dbReference type="Pfam" id="PF02492">
    <property type="entry name" value="cobW"/>
    <property type="match status" value="1"/>
</dbReference>
<dbReference type="InterPro" id="IPR051316">
    <property type="entry name" value="Zinc-reg_GTPase_activator"/>
</dbReference>
<dbReference type="InterPro" id="IPR036627">
    <property type="entry name" value="CobW-likC_sf"/>
</dbReference>
<dbReference type="PANTHER" id="PTHR13748">
    <property type="entry name" value="COBW-RELATED"/>
    <property type="match status" value="1"/>
</dbReference>
<evidence type="ECO:0000256" key="6">
    <source>
        <dbReference type="ARBA" id="ARBA00049117"/>
    </source>
</evidence>
<proteinExistence type="inferred from homology"/>
<feature type="domain" description="CobW C-terminal" evidence="8">
    <location>
        <begin position="232"/>
        <end position="279"/>
    </location>
</feature>
<dbReference type="InterPro" id="IPR011629">
    <property type="entry name" value="CobW-like_C"/>
</dbReference>
<dbReference type="InterPro" id="IPR027417">
    <property type="entry name" value="P-loop_NTPase"/>
</dbReference>
<evidence type="ECO:0000313" key="9">
    <source>
        <dbReference type="EMBL" id="SHK41997.1"/>
    </source>
</evidence>
<dbReference type="RefSeq" id="WP_079654085.1">
    <property type="nucleotide sequence ID" value="NZ_LT670846.1"/>
</dbReference>
<comment type="catalytic activity">
    <reaction evidence="6">
        <text>GTP + H2O = GDP + phosphate + H(+)</text>
        <dbReference type="Rhea" id="RHEA:19669"/>
        <dbReference type="ChEBI" id="CHEBI:15377"/>
        <dbReference type="ChEBI" id="CHEBI:15378"/>
        <dbReference type="ChEBI" id="CHEBI:37565"/>
        <dbReference type="ChEBI" id="CHEBI:43474"/>
        <dbReference type="ChEBI" id="CHEBI:58189"/>
    </reaction>
    <physiologicalReaction direction="left-to-right" evidence="6">
        <dbReference type="Rhea" id="RHEA:19670"/>
    </physiologicalReaction>
</comment>
<evidence type="ECO:0000256" key="4">
    <source>
        <dbReference type="ARBA" id="ARBA00034320"/>
    </source>
</evidence>
<comment type="similarity">
    <text evidence="4">Belongs to the SIMIBI class G3E GTPase family. ZNG1 subfamily.</text>
</comment>
<dbReference type="SUPFAM" id="SSF90002">
    <property type="entry name" value="Hypothetical protein YjiA, C-terminal domain"/>
    <property type="match status" value="1"/>
</dbReference>
<evidence type="ECO:0000256" key="3">
    <source>
        <dbReference type="ARBA" id="ARBA00023186"/>
    </source>
</evidence>
<accession>A0A1M6SBT9</accession>
<dbReference type="EMBL" id="LT670846">
    <property type="protein sequence ID" value="SHK41997.1"/>
    <property type="molecule type" value="Genomic_DNA"/>
</dbReference>
<dbReference type="SUPFAM" id="SSF52540">
    <property type="entry name" value="P-loop containing nucleoside triphosphate hydrolases"/>
    <property type="match status" value="1"/>
</dbReference>
<name>A0A1M6SBT9_9AQUI</name>
<feature type="domain" description="CobW/HypB/UreG nucleotide-binding" evidence="7">
    <location>
        <begin position="4"/>
        <end position="166"/>
    </location>
</feature>
<reference evidence="9 10" key="1">
    <citation type="submission" date="2016-11" db="EMBL/GenBank/DDBJ databases">
        <authorList>
            <person name="Jaros S."/>
            <person name="Januszkiewicz K."/>
            <person name="Wedrychowicz H."/>
        </authorList>
    </citation>
    <scope>NUCLEOTIDE SEQUENCE [LARGE SCALE GENOMIC DNA]</scope>
    <source>
        <strain evidence="9 10">DSM 19557</strain>
    </source>
</reference>
<dbReference type="Pfam" id="PF07683">
    <property type="entry name" value="CobW_C"/>
    <property type="match status" value="1"/>
</dbReference>
<keyword evidence="10" id="KW-1185">Reference proteome</keyword>
<evidence type="ECO:0000313" key="10">
    <source>
        <dbReference type="Proteomes" id="UP000189810"/>
    </source>
</evidence>
<keyword evidence="3" id="KW-0143">Chaperone</keyword>
<evidence type="ECO:0000259" key="8">
    <source>
        <dbReference type="Pfam" id="PF07683"/>
    </source>
</evidence>
<dbReference type="CDD" id="cd03112">
    <property type="entry name" value="CobW-like"/>
    <property type="match status" value="1"/>
</dbReference>
<evidence type="ECO:0000259" key="7">
    <source>
        <dbReference type="Pfam" id="PF02492"/>
    </source>
</evidence>
<gene>
    <name evidence="9" type="ORF">SAMN05444391_0959</name>
</gene>
<dbReference type="Gene3D" id="3.40.50.300">
    <property type="entry name" value="P-loop containing nucleotide triphosphate hydrolases"/>
    <property type="match status" value="1"/>
</dbReference>
<dbReference type="STRING" id="381751.SAMN05444391_0959"/>
<dbReference type="InterPro" id="IPR003495">
    <property type="entry name" value="CobW/HypB/UreG_nucleotide-bd"/>
</dbReference>
<evidence type="ECO:0000256" key="2">
    <source>
        <dbReference type="ARBA" id="ARBA00022801"/>
    </source>
</evidence>
<keyword evidence="2" id="KW-0378">Hydrolase</keyword>
<dbReference type="GO" id="GO:0000166">
    <property type="term" value="F:nucleotide binding"/>
    <property type="evidence" value="ECO:0007669"/>
    <property type="project" value="UniProtKB-KW"/>
</dbReference>
<evidence type="ECO:0000256" key="5">
    <source>
        <dbReference type="ARBA" id="ARBA00045658"/>
    </source>
</evidence>
<organism evidence="9 10">
    <name type="scientific">Thermocrinis minervae</name>
    <dbReference type="NCBI Taxonomy" id="381751"/>
    <lineage>
        <taxon>Bacteria</taxon>
        <taxon>Pseudomonadati</taxon>
        <taxon>Aquificota</taxon>
        <taxon>Aquificia</taxon>
        <taxon>Aquificales</taxon>
        <taxon>Aquificaceae</taxon>
        <taxon>Thermocrinis</taxon>
    </lineage>
</organism>
<dbReference type="GO" id="GO:0016787">
    <property type="term" value="F:hydrolase activity"/>
    <property type="evidence" value="ECO:0007669"/>
    <property type="project" value="UniProtKB-KW"/>
</dbReference>
<dbReference type="AlphaFoldDB" id="A0A1M6SBT9"/>
<dbReference type="OrthoDB" id="9808822at2"/>